<keyword evidence="3" id="KW-1185">Reference proteome</keyword>
<evidence type="ECO:0000313" key="3">
    <source>
        <dbReference type="Proteomes" id="UP000646365"/>
    </source>
</evidence>
<keyword evidence="1" id="KW-0732">Signal</keyword>
<organism evidence="2 3">
    <name type="scientific">Aliidongia dinghuensis</name>
    <dbReference type="NCBI Taxonomy" id="1867774"/>
    <lineage>
        <taxon>Bacteria</taxon>
        <taxon>Pseudomonadati</taxon>
        <taxon>Pseudomonadota</taxon>
        <taxon>Alphaproteobacteria</taxon>
        <taxon>Rhodospirillales</taxon>
        <taxon>Dongiaceae</taxon>
        <taxon>Aliidongia</taxon>
    </lineage>
</organism>
<feature type="chain" id="PRO_5035284126" evidence="1">
    <location>
        <begin position="23"/>
        <end position="155"/>
    </location>
</feature>
<evidence type="ECO:0000313" key="2">
    <source>
        <dbReference type="EMBL" id="GGF09639.1"/>
    </source>
</evidence>
<reference evidence="2" key="2">
    <citation type="submission" date="2020-09" db="EMBL/GenBank/DDBJ databases">
        <authorList>
            <person name="Sun Q."/>
            <person name="Zhou Y."/>
        </authorList>
    </citation>
    <scope>NUCLEOTIDE SEQUENCE</scope>
    <source>
        <strain evidence="2">CGMCC 1.15725</strain>
    </source>
</reference>
<proteinExistence type="predicted"/>
<reference evidence="2" key="1">
    <citation type="journal article" date="2014" name="Int. J. Syst. Evol. Microbiol.">
        <title>Complete genome sequence of Corynebacterium casei LMG S-19264T (=DSM 44701T), isolated from a smear-ripened cheese.</title>
        <authorList>
            <consortium name="US DOE Joint Genome Institute (JGI-PGF)"/>
            <person name="Walter F."/>
            <person name="Albersmeier A."/>
            <person name="Kalinowski J."/>
            <person name="Ruckert C."/>
        </authorList>
    </citation>
    <scope>NUCLEOTIDE SEQUENCE</scope>
    <source>
        <strain evidence="2">CGMCC 1.15725</strain>
    </source>
</reference>
<sequence>MRLLPTLVAVAAAMVGIGAAMADDASQPMSTPQGTPEMFGTWTVTKVLCSDCQGRKTPEIGTQIVISDDSFNDPFSTNCATGASYPNRQLPWLSAIKLFKLPKGAHALASPKGTITDARLNCDDGPYARVLFIGQDRAIYIYEGEDYLIERAKTP</sequence>
<dbReference type="AlphaFoldDB" id="A0A8J2YRQ6"/>
<protein>
    <submittedName>
        <fullName evidence="2">Uncharacterized protein</fullName>
    </submittedName>
</protein>
<accession>A0A8J2YRQ6</accession>
<dbReference type="Proteomes" id="UP000646365">
    <property type="component" value="Unassembled WGS sequence"/>
</dbReference>
<dbReference type="EMBL" id="BMJQ01000003">
    <property type="protein sequence ID" value="GGF09639.1"/>
    <property type="molecule type" value="Genomic_DNA"/>
</dbReference>
<gene>
    <name evidence="2" type="ORF">GCM10011611_13920</name>
</gene>
<comment type="caution">
    <text evidence="2">The sequence shown here is derived from an EMBL/GenBank/DDBJ whole genome shotgun (WGS) entry which is preliminary data.</text>
</comment>
<evidence type="ECO:0000256" key="1">
    <source>
        <dbReference type="SAM" id="SignalP"/>
    </source>
</evidence>
<name>A0A8J2YRQ6_9PROT</name>
<feature type="signal peptide" evidence="1">
    <location>
        <begin position="1"/>
        <end position="22"/>
    </location>
</feature>